<keyword evidence="3" id="KW-0597">Phosphoprotein</keyword>
<evidence type="ECO:0000313" key="13">
    <source>
        <dbReference type="Proteomes" id="UP000694920"/>
    </source>
</evidence>
<dbReference type="InterPro" id="IPR046938">
    <property type="entry name" value="DNA_clamp_sf"/>
</dbReference>
<protein>
    <recommendedName>
        <fullName evidence="10">Cell cycle checkpoint control protein RAD9A</fullName>
    </recommendedName>
    <alternativeName>
        <fullName evidence="11">DNA repair exonuclease rad9 homolog A</fullName>
    </alternativeName>
</protein>
<keyword evidence="8" id="KW-0539">Nucleus</keyword>
<keyword evidence="5" id="KW-0227">DNA damage</keyword>
<evidence type="ECO:0000256" key="10">
    <source>
        <dbReference type="ARBA" id="ARBA00069752"/>
    </source>
</evidence>
<evidence type="ECO:0000256" key="4">
    <source>
        <dbReference type="ARBA" id="ARBA00022722"/>
    </source>
</evidence>
<accession>A0AAJ7FMM6</accession>
<dbReference type="GeneID" id="107269671"/>
<dbReference type="InterPro" id="IPR007268">
    <property type="entry name" value="Rad9/Ddc1"/>
</dbReference>
<sequence>MKCIVPGANIKILARAIHCLSKIGDEMYVHPQEKCISFRSVNMANSAYANFTFHENYFSYYIFGDDDEKDTLKCKISIRSIMAVFKTPNALDKQVETCHIKLQPNASKLIFMLKYKNNITKTYLLPIIDSEMMEAVYNKESISNKLTSHSKVLIDAVQNFQQNLVELTIQITPQKVILRNYIDETCTLSKITRTHLALDLSEFVNYNVETETTITFCMKELRAILNFAESVGLSLGIHFETAGRPVIFTIETTSFEANVVLSTLNPDVTSAIDKSAGGKREQSLQKKAANKKSFKKSANTVNRRTINNSKISTKTGNATSNIQSASIKDNHDVSLINTDSNTLVNMGNGHSENDHVMQNNSERITREVFNYNEKPSTSKSILHRESIDSRNLINSVFSNMPKRKTCNERVDVSDTSDDEDTVPNSPPPAKKARSIFQKCFQKTFDPKIMLPGHDRILAEDSDEHSD</sequence>
<keyword evidence="7" id="KW-0269">Exonuclease</keyword>
<evidence type="ECO:0000256" key="6">
    <source>
        <dbReference type="ARBA" id="ARBA00022801"/>
    </source>
</evidence>
<dbReference type="PANTHER" id="PTHR15237">
    <property type="entry name" value="DNA REPAIR PROTEIN RAD9"/>
    <property type="match status" value="1"/>
</dbReference>
<evidence type="ECO:0000256" key="3">
    <source>
        <dbReference type="ARBA" id="ARBA00022553"/>
    </source>
</evidence>
<evidence type="ECO:0000256" key="9">
    <source>
        <dbReference type="ARBA" id="ARBA00059283"/>
    </source>
</evidence>
<dbReference type="GO" id="GO:0071479">
    <property type="term" value="P:cellular response to ionizing radiation"/>
    <property type="evidence" value="ECO:0007669"/>
    <property type="project" value="TreeGrafter"/>
</dbReference>
<feature type="region of interest" description="Disordered" evidence="12">
    <location>
        <begin position="273"/>
        <end position="298"/>
    </location>
</feature>
<comment type="subcellular location">
    <subcellularLocation>
        <location evidence="1">Nucleus</location>
    </subcellularLocation>
</comment>
<dbReference type="GO" id="GO:0031573">
    <property type="term" value="P:mitotic intra-S DNA damage checkpoint signaling"/>
    <property type="evidence" value="ECO:0007669"/>
    <property type="project" value="TreeGrafter"/>
</dbReference>
<proteinExistence type="inferred from homology"/>
<dbReference type="KEGG" id="ccin:107269671"/>
<evidence type="ECO:0000256" key="7">
    <source>
        <dbReference type="ARBA" id="ARBA00022839"/>
    </source>
</evidence>
<keyword evidence="4" id="KW-0540">Nuclease</keyword>
<evidence type="ECO:0000256" key="1">
    <source>
        <dbReference type="ARBA" id="ARBA00004123"/>
    </source>
</evidence>
<dbReference type="Proteomes" id="UP000694920">
    <property type="component" value="Unplaced"/>
</dbReference>
<evidence type="ECO:0000256" key="2">
    <source>
        <dbReference type="ARBA" id="ARBA00008494"/>
    </source>
</evidence>
<feature type="region of interest" description="Disordered" evidence="12">
    <location>
        <begin position="406"/>
        <end position="433"/>
    </location>
</feature>
<gene>
    <name evidence="14" type="primary">LOC107269671</name>
</gene>
<dbReference type="GO" id="GO:0030896">
    <property type="term" value="C:checkpoint clamp complex"/>
    <property type="evidence" value="ECO:0007669"/>
    <property type="project" value="InterPro"/>
</dbReference>
<dbReference type="GO" id="GO:0000076">
    <property type="term" value="P:DNA replication checkpoint signaling"/>
    <property type="evidence" value="ECO:0007669"/>
    <property type="project" value="TreeGrafter"/>
</dbReference>
<evidence type="ECO:0000256" key="5">
    <source>
        <dbReference type="ARBA" id="ARBA00022763"/>
    </source>
</evidence>
<dbReference type="RefSeq" id="XP_015599279.1">
    <property type="nucleotide sequence ID" value="XM_015743793.2"/>
</dbReference>
<dbReference type="CTD" id="40054"/>
<reference evidence="14" key="1">
    <citation type="submission" date="2025-08" db="UniProtKB">
        <authorList>
            <consortium name="RefSeq"/>
        </authorList>
    </citation>
    <scope>IDENTIFICATION</scope>
</reference>
<dbReference type="Pfam" id="PF04139">
    <property type="entry name" value="Rad9"/>
    <property type="match status" value="1"/>
</dbReference>
<dbReference type="SUPFAM" id="SSF55979">
    <property type="entry name" value="DNA clamp"/>
    <property type="match status" value="1"/>
</dbReference>
<dbReference type="PANTHER" id="PTHR15237:SF0">
    <property type="entry name" value="CELL CYCLE CHECKPOINT CONTROL PROTEIN"/>
    <property type="match status" value="1"/>
</dbReference>
<keyword evidence="6" id="KW-0378">Hydrolase</keyword>
<name>A0AAJ7FMM6_CEPCN</name>
<dbReference type="GO" id="GO:0004527">
    <property type="term" value="F:exonuclease activity"/>
    <property type="evidence" value="ECO:0007669"/>
    <property type="project" value="UniProtKB-KW"/>
</dbReference>
<dbReference type="FunFam" id="3.70.10.10:FF:000005">
    <property type="entry name" value="Cell cycle checkpoint control protein"/>
    <property type="match status" value="1"/>
</dbReference>
<organism evidence="13 14">
    <name type="scientific">Cephus cinctus</name>
    <name type="common">Wheat stem sawfly</name>
    <dbReference type="NCBI Taxonomy" id="211228"/>
    <lineage>
        <taxon>Eukaryota</taxon>
        <taxon>Metazoa</taxon>
        <taxon>Ecdysozoa</taxon>
        <taxon>Arthropoda</taxon>
        <taxon>Hexapoda</taxon>
        <taxon>Insecta</taxon>
        <taxon>Pterygota</taxon>
        <taxon>Neoptera</taxon>
        <taxon>Endopterygota</taxon>
        <taxon>Hymenoptera</taxon>
        <taxon>Cephoidea</taxon>
        <taxon>Cephidae</taxon>
        <taxon>Cephus</taxon>
    </lineage>
</organism>
<evidence type="ECO:0000256" key="8">
    <source>
        <dbReference type="ARBA" id="ARBA00023242"/>
    </source>
</evidence>
<evidence type="ECO:0000256" key="11">
    <source>
        <dbReference type="ARBA" id="ARBA00079896"/>
    </source>
</evidence>
<dbReference type="GO" id="GO:0006281">
    <property type="term" value="P:DNA repair"/>
    <property type="evidence" value="ECO:0007669"/>
    <property type="project" value="TreeGrafter"/>
</dbReference>
<comment type="function">
    <text evidence="9">Component of the 9-1-1 cell-cycle checkpoint response complex that plays a major role in DNA repair. The 9-1-1 complex is recruited to DNA lesion upon damage by the RAD17-replication factor C (RFC) clamp loader complex. Acts then as a sliding clamp platform on DNA for several proteins involved in long-patch base excision repair (LP-BER). The 9-1-1 complex stimulates DNA polymerase beta (POLB) activity by increasing its affinity for the 3'-OH end of the primer-template and stabilizes POLB to those sites where LP-BER proceeds; endonuclease FEN1 cleavage activity on substrates with double, nick, or gap flaps of distinct sequences and lengths; and DNA ligase I (LIG1) on long-patch base excision repair substrates. The 9-1-1 complex is necessary for the recruitment of RHNO1 to sites of double-stranded breaks (DSB) occurring during the S phase. RAD9A possesses 3'-&gt;5' double stranded DNA exonuclease activity.</text>
</comment>
<comment type="similarity">
    <text evidence="2">Belongs to the rad9 family.</text>
</comment>
<dbReference type="AlphaFoldDB" id="A0AAJ7FMM6"/>
<dbReference type="Gene3D" id="3.70.10.10">
    <property type="match status" value="1"/>
</dbReference>
<evidence type="ECO:0000256" key="12">
    <source>
        <dbReference type="SAM" id="MobiDB-lite"/>
    </source>
</evidence>
<evidence type="ECO:0000313" key="14">
    <source>
        <dbReference type="RefSeq" id="XP_015599279.1"/>
    </source>
</evidence>
<keyword evidence="13" id="KW-1185">Reference proteome</keyword>